<accession>A0A1M8A2H7</accession>
<feature type="compositionally biased region" description="Basic and acidic residues" evidence="1">
    <location>
        <begin position="300"/>
        <end position="314"/>
    </location>
</feature>
<feature type="compositionally biased region" description="Pro residues" evidence="1">
    <location>
        <begin position="169"/>
        <end position="178"/>
    </location>
</feature>
<gene>
    <name evidence="3" type="ORF">MSYG_1020</name>
</gene>
<evidence type="ECO:0000259" key="2">
    <source>
        <dbReference type="Pfam" id="PF09444"/>
    </source>
</evidence>
<organism evidence="3 4">
    <name type="scientific">Malassezia sympodialis (strain ATCC 42132)</name>
    <name type="common">Atopic eczema-associated yeast</name>
    <dbReference type="NCBI Taxonomy" id="1230383"/>
    <lineage>
        <taxon>Eukaryota</taxon>
        <taxon>Fungi</taxon>
        <taxon>Dikarya</taxon>
        <taxon>Basidiomycota</taxon>
        <taxon>Ustilaginomycotina</taxon>
        <taxon>Malasseziomycetes</taxon>
        <taxon>Malasseziales</taxon>
        <taxon>Malasseziaceae</taxon>
        <taxon>Malassezia</taxon>
    </lineage>
</organism>
<feature type="compositionally biased region" description="Basic and acidic residues" evidence="1">
    <location>
        <begin position="205"/>
        <end position="224"/>
    </location>
</feature>
<name>A0A1M8A2H7_MALS4</name>
<dbReference type="Pfam" id="PF09444">
    <property type="entry name" value="MRC1"/>
    <property type="match status" value="1"/>
</dbReference>
<keyword evidence="4" id="KW-1185">Reference proteome</keyword>
<feature type="compositionally biased region" description="Low complexity" evidence="1">
    <location>
        <begin position="345"/>
        <end position="355"/>
    </location>
</feature>
<dbReference type="STRING" id="1230383.A0A1M8A2H7"/>
<feature type="compositionally biased region" description="Acidic residues" evidence="1">
    <location>
        <begin position="765"/>
        <end position="795"/>
    </location>
</feature>
<feature type="region of interest" description="Disordered" evidence="1">
    <location>
        <begin position="1"/>
        <end position="231"/>
    </location>
</feature>
<dbReference type="EMBL" id="LT671822">
    <property type="protein sequence ID" value="SHO76682.1"/>
    <property type="molecule type" value="Genomic_DNA"/>
</dbReference>
<protein>
    <recommendedName>
        <fullName evidence="2">DNA replication checkpoint mediator MRC1 domain-containing protein</fullName>
    </recommendedName>
</protein>
<feature type="compositionally biased region" description="Basic and acidic residues" evidence="1">
    <location>
        <begin position="796"/>
        <end position="810"/>
    </location>
</feature>
<feature type="compositionally biased region" description="Low complexity" evidence="1">
    <location>
        <begin position="25"/>
        <end position="38"/>
    </location>
</feature>
<feature type="region of interest" description="Disordered" evidence="1">
    <location>
        <begin position="645"/>
        <end position="817"/>
    </location>
</feature>
<dbReference type="OrthoDB" id="3359121at2759"/>
<reference evidence="4" key="1">
    <citation type="journal article" date="2017" name="Nucleic Acids Res.">
        <title>Proteogenomics produces comprehensive and highly accurate protein-coding gene annotation in a complete genome assembly of Malassezia sympodialis.</title>
        <authorList>
            <person name="Zhu Y."/>
            <person name="Engstroem P.G."/>
            <person name="Tellgren-Roth C."/>
            <person name="Baudo C.D."/>
            <person name="Kennell J.C."/>
            <person name="Sun S."/>
            <person name="Billmyre R.B."/>
            <person name="Schroeder M.S."/>
            <person name="Andersson A."/>
            <person name="Holm T."/>
            <person name="Sigurgeirsson B."/>
            <person name="Wu G."/>
            <person name="Sankaranarayanan S.R."/>
            <person name="Siddharthan R."/>
            <person name="Sanyal K."/>
            <person name="Lundeberg J."/>
            <person name="Nystedt B."/>
            <person name="Boekhout T."/>
            <person name="Dawson T.L. Jr."/>
            <person name="Heitman J."/>
            <person name="Scheynius A."/>
            <person name="Lehtioe J."/>
        </authorList>
    </citation>
    <scope>NUCLEOTIDE SEQUENCE [LARGE SCALE GENOMIC DNA]</scope>
    <source>
        <strain evidence="4">ATCC 42132</strain>
    </source>
</reference>
<feature type="region of interest" description="Disordered" evidence="1">
    <location>
        <begin position="906"/>
        <end position="980"/>
    </location>
</feature>
<feature type="compositionally biased region" description="Basic and acidic residues" evidence="1">
    <location>
        <begin position="914"/>
        <end position="932"/>
    </location>
</feature>
<dbReference type="OMA" id="DDETSHY"/>
<feature type="compositionally biased region" description="Basic and acidic residues" evidence="1">
    <location>
        <begin position="126"/>
        <end position="141"/>
    </location>
</feature>
<feature type="region of interest" description="Disordered" evidence="1">
    <location>
        <begin position="246"/>
        <end position="387"/>
    </location>
</feature>
<dbReference type="AlphaFoldDB" id="A0A1M8A2H7"/>
<proteinExistence type="predicted"/>
<feature type="region of interest" description="Disordered" evidence="1">
    <location>
        <begin position="1003"/>
        <end position="1050"/>
    </location>
</feature>
<feature type="domain" description="DNA replication checkpoint mediator MRC1" evidence="2">
    <location>
        <begin position="733"/>
        <end position="887"/>
    </location>
</feature>
<feature type="compositionally biased region" description="Low complexity" evidence="1">
    <location>
        <begin position="488"/>
        <end position="497"/>
    </location>
</feature>
<evidence type="ECO:0000313" key="4">
    <source>
        <dbReference type="Proteomes" id="UP000186303"/>
    </source>
</evidence>
<feature type="compositionally biased region" description="Basic and acidic residues" evidence="1">
    <location>
        <begin position="8"/>
        <end position="23"/>
    </location>
</feature>
<feature type="compositionally biased region" description="Pro residues" evidence="1">
    <location>
        <begin position="462"/>
        <end position="487"/>
    </location>
</feature>
<feature type="compositionally biased region" description="Low complexity" evidence="1">
    <location>
        <begin position="697"/>
        <end position="708"/>
    </location>
</feature>
<feature type="compositionally biased region" description="Polar residues" evidence="1">
    <location>
        <begin position="519"/>
        <end position="528"/>
    </location>
</feature>
<evidence type="ECO:0000256" key="1">
    <source>
        <dbReference type="SAM" id="MobiDB-lite"/>
    </source>
</evidence>
<sequence>MPPVVYGRPRDPIDPHPAGHDETSLESSSPSFQLVSPSMYAQGKSVAHGATATDDTSYETSVASMPPMPKTHTLETDVESESDTEAPAASLTLAARMQKKSKAPRATPLFLFSDDDEPTTTASPPKDARQARMARLRELAQHRATAASSDDEEPGPDALRASSAGLGPAPEPPAPPAPLEDVESDVSEGLEALPPAPGSRSRGLSKKEEREMHSMTARLRRENRTSLPAVEPKRYQLSELLSTIQHAAAASPAHHAMHSSDPVEMSSTPDAKPAPPAQLPLRSPPAKDAHTRAKWAWVEQQKRSAPHRDEHDSASDDDLEVVALGPARSPRVRFRSSPPPDTSRAAADAAMAQLAVHPRTPRRQRISTNEYRSPHAQAPSMPPVSDEQMNAAGHAFALAAHKIAGTLPPTSPARVDPTSPPRRTHAPPVLGLDALNATLLEKVHAQNAQLHAQKHHHTLAPTPAPEPRPPSPDPAALPARAPTPSPVPSDASSPHSTHSSEKENIPPSRDASPAAPQLSHASTPSLSGSLHAPLTELPAPDLGAFFAPTPAVDAGPGPALTSGSPLSRTQSNHSVLAQFFEDGTQEPVRSGSLDIFANNRRSGPVGGMTQFFDATPVGAASHSQEAMPPPTRAPSGDAFAALRRAEQADAQAPPSPDVLPSLHPSMVGSFEEPSREAHGTDGMVYLNEDGFFTQTKPAEPAWPASAPSNDSASEADEPHVVATERVRSRHRPTSAFVYGEAEESDEEARDGGHGGLAGVFSDQGSDSDDEGDQDSDADGDLSSLLDDESDEDADVKDEAARQRYLQHRDEDDAAMQALHERATKGLLRHRRRGKNDLLAELLDEDADEDELRRRLQAPQFRKSQRRQVEGDGLDALAARDDAQAFVRMYSETHDATDEHAKYDFLDVGDESSEDERVSAHTVRAEILRRQSERALSPAASEPSLDDDDDTGHIKLRARRPSVPPKRAAQNSDDETSHYSRVLFQSGKVDVAQLPRDVQEKRARLLDEYSHEPTWQQGRGGRSGIDRRRSGPSKRSTSAPTPRVLEPVTSAPSVLVPHVLRREAHFP</sequence>
<feature type="compositionally biased region" description="Polar residues" evidence="1">
    <location>
        <begin position="561"/>
        <end position="573"/>
    </location>
</feature>
<dbReference type="VEuPathDB" id="FungiDB:MSYG_1020"/>
<feature type="compositionally biased region" description="Basic and acidic residues" evidence="1">
    <location>
        <begin position="716"/>
        <end position="726"/>
    </location>
</feature>
<feature type="compositionally biased region" description="Polar residues" evidence="1">
    <location>
        <begin position="53"/>
        <end position="63"/>
    </location>
</feature>
<dbReference type="Proteomes" id="UP000186303">
    <property type="component" value="Chromosome 2"/>
</dbReference>
<feature type="region of interest" description="Disordered" evidence="1">
    <location>
        <begin position="443"/>
        <end position="573"/>
    </location>
</feature>
<dbReference type="InterPro" id="IPR018564">
    <property type="entry name" value="Repl_chkpnt_MRC1_dom"/>
</dbReference>
<feature type="region of interest" description="Disordered" evidence="1">
    <location>
        <begin position="400"/>
        <end position="430"/>
    </location>
</feature>
<evidence type="ECO:0000313" key="3">
    <source>
        <dbReference type="EMBL" id="SHO76682.1"/>
    </source>
</evidence>